<keyword evidence="2" id="KW-1185">Reference proteome</keyword>
<proteinExistence type="predicted"/>
<name>A0A6A5WMT9_9PLEO</name>
<sequence>MATADSSRRGESEDMTPEDIAAMKVLNQAYREMTPVGAKPYPSNPKNYNFLARPIPASRACRVCKLPGHQSSDINHANACRDAIISLIDFWWGVKNAISQLYGKRGRFYHVLNASVATYDMRRDETPKVNAKSVEETIVDRLVKNYLKFVSHCMGIKPKMHVVLRKREIEEFEDLCHRLNDLLLDGYSRRRSPC</sequence>
<reference evidence="1" key="1">
    <citation type="journal article" date="2020" name="Stud. Mycol.">
        <title>101 Dothideomycetes genomes: a test case for predicting lifestyles and emergence of pathogens.</title>
        <authorList>
            <person name="Haridas S."/>
            <person name="Albert R."/>
            <person name="Binder M."/>
            <person name="Bloem J."/>
            <person name="Labutti K."/>
            <person name="Salamov A."/>
            <person name="Andreopoulos B."/>
            <person name="Baker S."/>
            <person name="Barry K."/>
            <person name="Bills G."/>
            <person name="Bluhm B."/>
            <person name="Cannon C."/>
            <person name="Castanera R."/>
            <person name="Culley D."/>
            <person name="Daum C."/>
            <person name="Ezra D."/>
            <person name="Gonzalez J."/>
            <person name="Henrissat B."/>
            <person name="Kuo A."/>
            <person name="Liang C."/>
            <person name="Lipzen A."/>
            <person name="Lutzoni F."/>
            <person name="Magnuson J."/>
            <person name="Mondo S."/>
            <person name="Nolan M."/>
            <person name="Ohm R."/>
            <person name="Pangilinan J."/>
            <person name="Park H.-J."/>
            <person name="Ramirez L."/>
            <person name="Alfaro M."/>
            <person name="Sun H."/>
            <person name="Tritt A."/>
            <person name="Yoshinaga Y."/>
            <person name="Zwiers L.-H."/>
            <person name="Turgeon B."/>
            <person name="Goodwin S."/>
            <person name="Spatafora J."/>
            <person name="Crous P."/>
            <person name="Grigoriev I."/>
        </authorList>
    </citation>
    <scope>NUCLEOTIDE SEQUENCE</scope>
    <source>
        <strain evidence="1">CBS 123094</strain>
    </source>
</reference>
<dbReference type="AlphaFoldDB" id="A0A6A5WMT9"/>
<organism evidence="1 2">
    <name type="scientific">Amniculicola lignicola CBS 123094</name>
    <dbReference type="NCBI Taxonomy" id="1392246"/>
    <lineage>
        <taxon>Eukaryota</taxon>
        <taxon>Fungi</taxon>
        <taxon>Dikarya</taxon>
        <taxon>Ascomycota</taxon>
        <taxon>Pezizomycotina</taxon>
        <taxon>Dothideomycetes</taxon>
        <taxon>Pleosporomycetidae</taxon>
        <taxon>Pleosporales</taxon>
        <taxon>Amniculicolaceae</taxon>
        <taxon>Amniculicola</taxon>
    </lineage>
</organism>
<protein>
    <submittedName>
        <fullName evidence="1">Uncharacterized protein</fullName>
    </submittedName>
</protein>
<dbReference type="Proteomes" id="UP000799779">
    <property type="component" value="Unassembled WGS sequence"/>
</dbReference>
<evidence type="ECO:0000313" key="1">
    <source>
        <dbReference type="EMBL" id="KAF2002328.1"/>
    </source>
</evidence>
<dbReference type="OrthoDB" id="3660784at2759"/>
<accession>A0A6A5WMT9</accession>
<evidence type="ECO:0000313" key="2">
    <source>
        <dbReference type="Proteomes" id="UP000799779"/>
    </source>
</evidence>
<dbReference type="EMBL" id="ML977578">
    <property type="protein sequence ID" value="KAF2002328.1"/>
    <property type="molecule type" value="Genomic_DNA"/>
</dbReference>
<gene>
    <name evidence="1" type="ORF">P154DRAFT_594698</name>
</gene>